<proteinExistence type="predicted"/>
<sequence>MANDDDGGRNASDDDEKDDDVEASRYAFLQEADVRSELDASNATVNDACHCFELIQRKSFKDWRKRLVMEVSIHSVMPTGRQ</sequence>
<dbReference type="EMBL" id="KQ245422">
    <property type="protein sequence ID" value="KNC73591.1"/>
    <property type="molecule type" value="Genomic_DNA"/>
</dbReference>
<evidence type="ECO:0000313" key="3">
    <source>
        <dbReference type="Proteomes" id="UP000054560"/>
    </source>
</evidence>
<evidence type="ECO:0000256" key="1">
    <source>
        <dbReference type="SAM" id="MobiDB-lite"/>
    </source>
</evidence>
<dbReference type="RefSeq" id="XP_014147493.1">
    <property type="nucleotide sequence ID" value="XM_014292018.1"/>
</dbReference>
<accession>A0A0L0FAR6</accession>
<feature type="compositionally biased region" description="Basic and acidic residues" evidence="1">
    <location>
        <begin position="1"/>
        <end position="12"/>
    </location>
</feature>
<organism evidence="2 3">
    <name type="scientific">Sphaeroforma arctica JP610</name>
    <dbReference type="NCBI Taxonomy" id="667725"/>
    <lineage>
        <taxon>Eukaryota</taxon>
        <taxon>Ichthyosporea</taxon>
        <taxon>Ichthyophonida</taxon>
        <taxon>Sphaeroforma</taxon>
    </lineage>
</organism>
<dbReference type="GeneID" id="25914353"/>
<protein>
    <submittedName>
        <fullName evidence="2">Uncharacterized protein</fullName>
    </submittedName>
</protein>
<gene>
    <name evidence="2" type="ORF">SARC_13849</name>
</gene>
<name>A0A0L0FAR6_9EUKA</name>
<reference evidence="2 3" key="1">
    <citation type="submission" date="2011-02" db="EMBL/GenBank/DDBJ databases">
        <title>The Genome Sequence of Sphaeroforma arctica JP610.</title>
        <authorList>
            <consortium name="The Broad Institute Genome Sequencing Platform"/>
            <person name="Russ C."/>
            <person name="Cuomo C."/>
            <person name="Young S.K."/>
            <person name="Zeng Q."/>
            <person name="Gargeya S."/>
            <person name="Alvarado L."/>
            <person name="Berlin A."/>
            <person name="Chapman S.B."/>
            <person name="Chen Z."/>
            <person name="Freedman E."/>
            <person name="Gellesch M."/>
            <person name="Goldberg J."/>
            <person name="Griggs A."/>
            <person name="Gujja S."/>
            <person name="Heilman E."/>
            <person name="Heiman D."/>
            <person name="Howarth C."/>
            <person name="Mehta T."/>
            <person name="Neiman D."/>
            <person name="Pearson M."/>
            <person name="Roberts A."/>
            <person name="Saif S."/>
            <person name="Shea T."/>
            <person name="Shenoy N."/>
            <person name="Sisk P."/>
            <person name="Stolte C."/>
            <person name="Sykes S."/>
            <person name="White J."/>
            <person name="Yandava C."/>
            <person name="Burger G."/>
            <person name="Gray M.W."/>
            <person name="Holland P.W.H."/>
            <person name="King N."/>
            <person name="Lang F.B.F."/>
            <person name="Roger A.J."/>
            <person name="Ruiz-Trillo I."/>
            <person name="Haas B."/>
            <person name="Nusbaum C."/>
            <person name="Birren B."/>
        </authorList>
    </citation>
    <scope>NUCLEOTIDE SEQUENCE [LARGE SCALE GENOMIC DNA]</scope>
    <source>
        <strain evidence="2 3">JP610</strain>
    </source>
</reference>
<dbReference type="AlphaFoldDB" id="A0A0L0FAR6"/>
<evidence type="ECO:0000313" key="2">
    <source>
        <dbReference type="EMBL" id="KNC73591.1"/>
    </source>
</evidence>
<keyword evidence="3" id="KW-1185">Reference proteome</keyword>
<dbReference type="Proteomes" id="UP000054560">
    <property type="component" value="Unassembled WGS sequence"/>
</dbReference>
<feature type="region of interest" description="Disordered" evidence="1">
    <location>
        <begin position="1"/>
        <end position="23"/>
    </location>
</feature>